<sequence length="371" mass="41451">MKPSTLDTKKEVDTRKLRRDAASNPRYCNLNLRLESGFSQWRRPENPPGEVSGRGTCPALFYQSLLTWWGDGMKLIPGKLLRGRAYLGWQECLVLPCCHMVSSPPSPGKLHLDPPCSPASSPVAGVSSRSVSPSSPSSPMSASRHSAFSLVYPKDVHRSKNYLAVNGMNALMYANSLNSLVPSPYPPYMWHPISGLFLPYSPANRPESLSPDRATTLDQGCTPEKAKIDEDAPLNLSLKGRSRTHSIWSPGSLCEQEMKSVEKSDSRISTTVISPIKTVESRWKWDHERDMQNKASTIGPAGERHFTCQQCGKSFKRSSTLSTHLLIHSDTRPYPCQYCGKRFHQKSDMKKHTYIHTGKLGLHFQRNHMSA</sequence>
<evidence type="ECO:0000256" key="8">
    <source>
        <dbReference type="SAM" id="MobiDB-lite"/>
    </source>
</evidence>
<evidence type="ECO:0000256" key="5">
    <source>
        <dbReference type="ARBA" id="ARBA00022833"/>
    </source>
</evidence>
<feature type="non-terminal residue" evidence="10">
    <location>
        <position position="371"/>
    </location>
</feature>
<keyword evidence="5" id="KW-0862">Zinc</keyword>
<keyword evidence="6" id="KW-0539">Nucleus</keyword>
<evidence type="ECO:0000256" key="3">
    <source>
        <dbReference type="ARBA" id="ARBA00022737"/>
    </source>
</evidence>
<dbReference type="Proteomes" id="UP001162164">
    <property type="component" value="Unassembled WGS sequence"/>
</dbReference>
<feature type="domain" description="C2H2-type" evidence="9">
    <location>
        <begin position="306"/>
        <end position="333"/>
    </location>
</feature>
<comment type="subcellular location">
    <subcellularLocation>
        <location evidence="1">Nucleus</location>
    </subcellularLocation>
</comment>
<keyword evidence="2" id="KW-0479">Metal-binding</keyword>
<evidence type="ECO:0000256" key="4">
    <source>
        <dbReference type="ARBA" id="ARBA00022771"/>
    </source>
</evidence>
<organism evidence="10 11">
    <name type="scientific">Molorchus minor</name>
    <dbReference type="NCBI Taxonomy" id="1323400"/>
    <lineage>
        <taxon>Eukaryota</taxon>
        <taxon>Metazoa</taxon>
        <taxon>Ecdysozoa</taxon>
        <taxon>Arthropoda</taxon>
        <taxon>Hexapoda</taxon>
        <taxon>Insecta</taxon>
        <taxon>Pterygota</taxon>
        <taxon>Neoptera</taxon>
        <taxon>Endopterygota</taxon>
        <taxon>Coleoptera</taxon>
        <taxon>Polyphaga</taxon>
        <taxon>Cucujiformia</taxon>
        <taxon>Chrysomeloidea</taxon>
        <taxon>Cerambycidae</taxon>
        <taxon>Lamiinae</taxon>
        <taxon>Monochamini</taxon>
        <taxon>Molorchus</taxon>
    </lineage>
</organism>
<evidence type="ECO:0000313" key="10">
    <source>
        <dbReference type="EMBL" id="KAJ8974495.1"/>
    </source>
</evidence>
<comment type="caution">
    <text evidence="10">The sequence shown here is derived from an EMBL/GenBank/DDBJ whole genome shotgun (WGS) entry which is preliminary data.</text>
</comment>
<evidence type="ECO:0000256" key="6">
    <source>
        <dbReference type="ARBA" id="ARBA00023242"/>
    </source>
</evidence>
<dbReference type="Pfam" id="PF00096">
    <property type="entry name" value="zf-C2H2"/>
    <property type="match status" value="2"/>
</dbReference>
<evidence type="ECO:0000256" key="7">
    <source>
        <dbReference type="PROSITE-ProRule" id="PRU00042"/>
    </source>
</evidence>
<keyword evidence="3" id="KW-0677">Repeat</keyword>
<keyword evidence="11" id="KW-1185">Reference proteome</keyword>
<keyword evidence="4 7" id="KW-0863">Zinc-finger</keyword>
<evidence type="ECO:0000259" key="9">
    <source>
        <dbReference type="PROSITE" id="PS50157"/>
    </source>
</evidence>
<evidence type="ECO:0000256" key="1">
    <source>
        <dbReference type="ARBA" id="ARBA00004123"/>
    </source>
</evidence>
<dbReference type="PANTHER" id="PTHR10032:SF272">
    <property type="entry name" value="OVO-LIKE ZINC FINGER 1A-RELATED"/>
    <property type="match status" value="1"/>
</dbReference>
<name>A0ABQ9JA56_9CUCU</name>
<dbReference type="PANTHER" id="PTHR10032">
    <property type="entry name" value="ZINC FINGER PROTEIN WITH KRAB AND SCAN DOMAINS"/>
    <property type="match status" value="1"/>
</dbReference>
<dbReference type="PROSITE" id="PS50157">
    <property type="entry name" value="ZINC_FINGER_C2H2_2"/>
    <property type="match status" value="2"/>
</dbReference>
<evidence type="ECO:0000313" key="11">
    <source>
        <dbReference type="Proteomes" id="UP001162164"/>
    </source>
</evidence>
<dbReference type="SMART" id="SM00355">
    <property type="entry name" value="ZnF_C2H2"/>
    <property type="match status" value="2"/>
</dbReference>
<feature type="domain" description="C2H2-type" evidence="9">
    <location>
        <begin position="334"/>
        <end position="361"/>
    </location>
</feature>
<dbReference type="Gene3D" id="3.30.160.60">
    <property type="entry name" value="Classic Zinc Finger"/>
    <property type="match status" value="2"/>
</dbReference>
<dbReference type="SUPFAM" id="SSF57667">
    <property type="entry name" value="beta-beta-alpha zinc fingers"/>
    <property type="match status" value="1"/>
</dbReference>
<protein>
    <recommendedName>
        <fullName evidence="9">C2H2-type domain-containing protein</fullName>
    </recommendedName>
</protein>
<proteinExistence type="predicted"/>
<accession>A0ABQ9JA56</accession>
<dbReference type="EMBL" id="JAPWTJ010000983">
    <property type="protein sequence ID" value="KAJ8974495.1"/>
    <property type="molecule type" value="Genomic_DNA"/>
</dbReference>
<feature type="region of interest" description="Disordered" evidence="8">
    <location>
        <begin position="123"/>
        <end position="142"/>
    </location>
</feature>
<dbReference type="InterPro" id="IPR036236">
    <property type="entry name" value="Znf_C2H2_sf"/>
</dbReference>
<dbReference type="PROSITE" id="PS00028">
    <property type="entry name" value="ZINC_FINGER_C2H2_1"/>
    <property type="match status" value="2"/>
</dbReference>
<dbReference type="InterPro" id="IPR013087">
    <property type="entry name" value="Znf_C2H2_type"/>
</dbReference>
<evidence type="ECO:0000256" key="2">
    <source>
        <dbReference type="ARBA" id="ARBA00022723"/>
    </source>
</evidence>
<reference evidence="10" key="1">
    <citation type="journal article" date="2023" name="Insect Mol. Biol.">
        <title>Genome sequencing provides insights into the evolution of gene families encoding plant cell wall-degrading enzymes in longhorned beetles.</title>
        <authorList>
            <person name="Shin N.R."/>
            <person name="Okamura Y."/>
            <person name="Kirsch R."/>
            <person name="Pauchet Y."/>
        </authorList>
    </citation>
    <scope>NUCLEOTIDE SEQUENCE</scope>
    <source>
        <strain evidence="10">MMC_N1</strain>
    </source>
</reference>
<dbReference type="InterPro" id="IPR027756">
    <property type="entry name" value="Ovo-like"/>
</dbReference>
<gene>
    <name evidence="10" type="ORF">NQ317_019453</name>
</gene>